<evidence type="ECO:0000256" key="7">
    <source>
        <dbReference type="ARBA" id="ARBA00023027"/>
    </source>
</evidence>
<dbReference type="Gene3D" id="3.20.20.70">
    <property type="entry name" value="Aldolase class I"/>
    <property type="match status" value="1"/>
</dbReference>
<organism evidence="9 10">
    <name type="scientific">Malacoplasma iowae 695</name>
    <dbReference type="NCBI Taxonomy" id="1048830"/>
    <lineage>
        <taxon>Bacteria</taxon>
        <taxon>Bacillati</taxon>
        <taxon>Mycoplasmatota</taxon>
        <taxon>Mycoplasmoidales</taxon>
        <taxon>Mycoplasmoidaceae</taxon>
        <taxon>Malacoplasma</taxon>
    </lineage>
</organism>
<dbReference type="EMBL" id="CP033512">
    <property type="protein sequence ID" value="QHG89388.1"/>
    <property type="molecule type" value="Genomic_DNA"/>
</dbReference>
<comment type="catalytic activity">
    <reaction evidence="8">
        <text>IMP + NAD(+) + H2O = XMP + NADH + H(+)</text>
        <dbReference type="Rhea" id="RHEA:11708"/>
        <dbReference type="ChEBI" id="CHEBI:15377"/>
        <dbReference type="ChEBI" id="CHEBI:15378"/>
        <dbReference type="ChEBI" id="CHEBI:57464"/>
        <dbReference type="ChEBI" id="CHEBI:57540"/>
        <dbReference type="ChEBI" id="CHEBI:57945"/>
        <dbReference type="ChEBI" id="CHEBI:58053"/>
        <dbReference type="EC" id="1.1.1.205"/>
    </reaction>
</comment>
<dbReference type="AlphaFoldDB" id="A0A6P1LD91"/>
<proteinExistence type="inferred from homology"/>
<dbReference type="InterPro" id="IPR005990">
    <property type="entry name" value="IMP_DH"/>
</dbReference>
<dbReference type="PROSITE" id="PS00487">
    <property type="entry name" value="IMP_DH_GMP_RED"/>
    <property type="match status" value="1"/>
</dbReference>
<keyword evidence="4" id="KW-0658">Purine biosynthesis</keyword>
<dbReference type="Proteomes" id="UP000464283">
    <property type="component" value="Chromosome"/>
</dbReference>
<comment type="cofactor">
    <cofactor evidence="1">
        <name>K(+)</name>
        <dbReference type="ChEBI" id="CHEBI:29103"/>
    </cofactor>
</comment>
<evidence type="ECO:0000256" key="4">
    <source>
        <dbReference type="ARBA" id="ARBA00022755"/>
    </source>
</evidence>
<evidence type="ECO:0000313" key="10">
    <source>
        <dbReference type="Proteomes" id="UP000464283"/>
    </source>
</evidence>
<dbReference type="InterPro" id="IPR015875">
    <property type="entry name" value="IMP_DH/GMP_Rdtase_CS"/>
</dbReference>
<evidence type="ECO:0000256" key="8">
    <source>
        <dbReference type="ARBA" id="ARBA00048028"/>
    </source>
</evidence>
<dbReference type="PANTHER" id="PTHR11911">
    <property type="entry name" value="INOSINE-5-MONOPHOSPHATE DEHYDROGENASE RELATED"/>
    <property type="match status" value="1"/>
</dbReference>
<accession>A0A6P1LD91</accession>
<keyword evidence="7" id="KW-0520">NAD</keyword>
<dbReference type="KEGG" id="miw:EER00_00530"/>
<reference evidence="10" key="1">
    <citation type="submission" date="2018-11" db="EMBL/GenBank/DDBJ databases">
        <title>The first complete genome sequence of Mycoplasma iowae strain 695.</title>
        <authorList>
            <person name="Ghanem M."/>
            <person name="El-Gazzar M."/>
        </authorList>
    </citation>
    <scope>NUCLEOTIDE SEQUENCE [LARGE SCALE GENOMIC DNA]</scope>
    <source>
        <strain evidence="10">695</strain>
    </source>
</reference>
<dbReference type="GO" id="GO:0003938">
    <property type="term" value="F:IMP dehydrogenase activity"/>
    <property type="evidence" value="ECO:0007669"/>
    <property type="project" value="UniProtKB-EC"/>
</dbReference>
<dbReference type="InterPro" id="IPR001093">
    <property type="entry name" value="IMP_DH_GMPRt"/>
</dbReference>
<dbReference type="PANTHER" id="PTHR11911:SF111">
    <property type="entry name" value="INOSINE-5'-MONOPHOSPHATE DEHYDROGENASE"/>
    <property type="match status" value="1"/>
</dbReference>
<sequence>MKRKFFVTAYTFDDLLLVPNYSSILPKDTSLKTKLTKRISLNIPIISAAMDTVTSYEMAITMTLLGGVGVIHKNMSVDEQSNIVKQLKNYVVDTEKYPNVCLTTDNKLLTAAGIGVSSDVNERVSALVDAGVDVLFIDSAHGHTFNVIELLKKLKSTYPHIDVVAGNIATGVAAEQLIEAGADAIKVGIGPGSICTTRVVSGIGVPQMTAIFDCYEVASKYNVPIIADGGIRYSGDMVKALAGGADVVMVGSLLAGTDEAPGEKIIINNKEYKQYRGMGSLSAMQKGSADRYFQSNNQKFVPEGIESLIPYRGKTEDIVYQMTGGIRSGLAYCGSVDLKMLKEKANFIVQTVNGLKEAHPHDLEIIKESPNYSK</sequence>
<evidence type="ECO:0000256" key="3">
    <source>
        <dbReference type="ARBA" id="ARBA00022749"/>
    </source>
</evidence>
<keyword evidence="3" id="KW-0332">GMP biosynthesis</keyword>
<dbReference type="CDD" id="cd00381">
    <property type="entry name" value="IMPDH"/>
    <property type="match status" value="1"/>
</dbReference>
<comment type="similarity">
    <text evidence="2">Belongs to the IMPDH/GMPR family.</text>
</comment>
<dbReference type="GO" id="GO:0006177">
    <property type="term" value="P:GMP biosynthetic process"/>
    <property type="evidence" value="ECO:0007669"/>
    <property type="project" value="UniProtKB-KW"/>
</dbReference>
<evidence type="ECO:0000256" key="2">
    <source>
        <dbReference type="ARBA" id="ARBA00005502"/>
    </source>
</evidence>
<dbReference type="InterPro" id="IPR013785">
    <property type="entry name" value="Aldolase_TIM"/>
</dbReference>
<gene>
    <name evidence="9" type="ORF">EER00_00530</name>
</gene>
<dbReference type="OrthoDB" id="9805398at2"/>
<keyword evidence="5" id="KW-0630">Potassium</keyword>
<evidence type="ECO:0000256" key="1">
    <source>
        <dbReference type="ARBA" id="ARBA00001958"/>
    </source>
</evidence>
<evidence type="ECO:0000256" key="6">
    <source>
        <dbReference type="ARBA" id="ARBA00023002"/>
    </source>
</evidence>
<dbReference type="SMART" id="SM01240">
    <property type="entry name" value="IMPDH"/>
    <property type="match status" value="1"/>
</dbReference>
<protein>
    <submittedName>
        <fullName evidence="9">IMP dehydrogenase</fullName>
    </submittedName>
</protein>
<evidence type="ECO:0000313" key="9">
    <source>
        <dbReference type="EMBL" id="QHG89388.1"/>
    </source>
</evidence>
<dbReference type="SUPFAM" id="SSF51412">
    <property type="entry name" value="Inosine monophosphate dehydrogenase (IMPDH)"/>
    <property type="match status" value="1"/>
</dbReference>
<dbReference type="GO" id="GO:0006183">
    <property type="term" value="P:GTP biosynthetic process"/>
    <property type="evidence" value="ECO:0007669"/>
    <property type="project" value="TreeGrafter"/>
</dbReference>
<keyword evidence="6" id="KW-0560">Oxidoreductase</keyword>
<evidence type="ECO:0000256" key="5">
    <source>
        <dbReference type="ARBA" id="ARBA00022958"/>
    </source>
</evidence>
<dbReference type="FunFam" id="3.20.20.70:FF:000424">
    <property type="entry name" value="Inosine-5'-monophosphate dehydrogenase 2"/>
    <property type="match status" value="1"/>
</dbReference>
<dbReference type="Pfam" id="PF00478">
    <property type="entry name" value="IMPDH"/>
    <property type="match status" value="1"/>
</dbReference>
<name>A0A6P1LD91_MALIO</name>